<name>A0ABN7JCQ8_9BASI</name>
<comment type="caution">
    <text evidence="1">The sequence shown here is derived from an EMBL/GenBank/DDBJ whole genome shotgun (WGS) entry which is preliminary data.</text>
</comment>
<feature type="non-terminal residue" evidence="1">
    <location>
        <position position="1"/>
    </location>
</feature>
<accession>A0ABN7JCQ8</accession>
<protein>
    <submittedName>
        <fullName evidence="1">Uncharacterized protein</fullName>
    </submittedName>
</protein>
<gene>
    <name evidence="1" type="ORF">JKIAZH3_G7891</name>
</gene>
<proteinExistence type="predicted"/>
<sequence>FGVPIKTKAQQKVINLRSKPVITVQHENGYPV</sequence>
<organism evidence="1 2">
    <name type="scientific">Tilletia caries</name>
    <name type="common">wheat bunt fungus</name>
    <dbReference type="NCBI Taxonomy" id="13290"/>
    <lineage>
        <taxon>Eukaryota</taxon>
        <taxon>Fungi</taxon>
        <taxon>Dikarya</taxon>
        <taxon>Basidiomycota</taxon>
        <taxon>Ustilaginomycotina</taxon>
        <taxon>Exobasidiomycetes</taxon>
        <taxon>Tilletiales</taxon>
        <taxon>Tilletiaceae</taxon>
        <taxon>Tilletia</taxon>
    </lineage>
</organism>
<dbReference type="EMBL" id="CAJHJG010006928">
    <property type="protein sequence ID" value="CAD6960963.1"/>
    <property type="molecule type" value="Genomic_DNA"/>
</dbReference>
<reference evidence="1" key="1">
    <citation type="submission" date="2020-10" db="EMBL/GenBank/DDBJ databases">
        <authorList>
            <person name="Sedaghatjoo S."/>
        </authorList>
    </citation>
    <scope>NUCLEOTIDE SEQUENCE</scope>
    <source>
        <strain evidence="1">AZH3</strain>
    </source>
</reference>
<keyword evidence="2" id="KW-1185">Reference proteome</keyword>
<evidence type="ECO:0000313" key="1">
    <source>
        <dbReference type="EMBL" id="CAD6960963.1"/>
    </source>
</evidence>
<evidence type="ECO:0000313" key="2">
    <source>
        <dbReference type="Proteomes" id="UP000836402"/>
    </source>
</evidence>
<dbReference type="Proteomes" id="UP000836402">
    <property type="component" value="Unassembled WGS sequence"/>
</dbReference>